<feature type="domain" description="Bacterial Ig-like" evidence="3">
    <location>
        <begin position="92"/>
        <end position="172"/>
    </location>
</feature>
<dbReference type="RefSeq" id="WP_207600878.1">
    <property type="nucleotide sequence ID" value="NZ_JAFNJU010000020.1"/>
</dbReference>
<dbReference type="PROSITE" id="PS51257">
    <property type="entry name" value="PROKAR_LIPOPROTEIN"/>
    <property type="match status" value="1"/>
</dbReference>
<evidence type="ECO:0000256" key="1">
    <source>
        <dbReference type="SAM" id="MobiDB-lite"/>
    </source>
</evidence>
<keyword evidence="5" id="KW-1185">Reference proteome</keyword>
<evidence type="ECO:0000256" key="2">
    <source>
        <dbReference type="SAM" id="SignalP"/>
    </source>
</evidence>
<evidence type="ECO:0000313" key="4">
    <source>
        <dbReference type="EMBL" id="MBO1266353.1"/>
    </source>
</evidence>
<feature type="chain" id="PRO_5037988974" description="Bacterial Ig-like domain-containing protein" evidence="2">
    <location>
        <begin position="24"/>
        <end position="192"/>
    </location>
</feature>
<evidence type="ECO:0000313" key="5">
    <source>
        <dbReference type="Proteomes" id="UP000664218"/>
    </source>
</evidence>
<feature type="region of interest" description="Disordered" evidence="1">
    <location>
        <begin position="23"/>
        <end position="58"/>
    </location>
</feature>
<dbReference type="EMBL" id="JAFNJU010000020">
    <property type="protein sequence ID" value="MBO1266353.1"/>
    <property type="molecule type" value="Genomic_DNA"/>
</dbReference>
<feature type="signal peptide" evidence="2">
    <location>
        <begin position="1"/>
        <end position="23"/>
    </location>
</feature>
<sequence length="192" mass="21717">MKKVLILLSIFILSLTAACSSEAIPETEKAPQPETSITAPDTQEPSPDSTPEEQSPDVEPVWYSEGFVIPEDRINILPDIFLIPEKEINPESYLIRNESDQVIWFGANDRIELKSSDGWKRIAAMAEAPAIGFMLEPGQDEKFWIRRDNRVDMGEGSYRVIMAFNLTETDITGKDRPGDEAYYLSAEFEIRD</sequence>
<protein>
    <recommendedName>
        <fullName evidence="3">Bacterial Ig-like domain-containing protein</fullName>
    </recommendedName>
</protein>
<gene>
    <name evidence="4" type="ORF">J3A84_15065</name>
</gene>
<dbReference type="Pfam" id="PF20251">
    <property type="entry name" value="Big_14"/>
    <property type="match status" value="1"/>
</dbReference>
<comment type="caution">
    <text evidence="4">The sequence shown here is derived from an EMBL/GenBank/DDBJ whole genome shotgun (WGS) entry which is preliminary data.</text>
</comment>
<dbReference type="InterPro" id="IPR046878">
    <property type="entry name" value="Big_14"/>
</dbReference>
<keyword evidence="2" id="KW-0732">Signal</keyword>
<name>A0A939KKM2_9CLOT</name>
<feature type="compositionally biased region" description="Polar residues" evidence="1">
    <location>
        <begin position="33"/>
        <end position="49"/>
    </location>
</feature>
<reference evidence="4" key="1">
    <citation type="submission" date="2021-03" db="EMBL/GenBank/DDBJ databases">
        <title>Proteiniclasticum marinus sp. nov., isolated from tidal flat sediment.</title>
        <authorList>
            <person name="Namirimu T."/>
            <person name="Yang J.-A."/>
            <person name="Yang S.-H."/>
            <person name="Kim Y.-J."/>
            <person name="Kwon K.K."/>
        </authorList>
    </citation>
    <scope>NUCLEOTIDE SEQUENCE</scope>
    <source>
        <strain evidence="4">SCR006</strain>
    </source>
</reference>
<proteinExistence type="predicted"/>
<dbReference type="Proteomes" id="UP000664218">
    <property type="component" value="Unassembled WGS sequence"/>
</dbReference>
<dbReference type="AlphaFoldDB" id="A0A939KKM2"/>
<organism evidence="4 5">
    <name type="scientific">Proteiniclasticum aestuarii</name>
    <dbReference type="NCBI Taxonomy" id="2817862"/>
    <lineage>
        <taxon>Bacteria</taxon>
        <taxon>Bacillati</taxon>
        <taxon>Bacillota</taxon>
        <taxon>Clostridia</taxon>
        <taxon>Eubacteriales</taxon>
        <taxon>Clostridiaceae</taxon>
        <taxon>Proteiniclasticum</taxon>
    </lineage>
</organism>
<evidence type="ECO:0000259" key="3">
    <source>
        <dbReference type="Pfam" id="PF20251"/>
    </source>
</evidence>
<accession>A0A939KKM2</accession>